<dbReference type="SUPFAM" id="SSF48013">
    <property type="entry name" value="NusB-like"/>
    <property type="match status" value="1"/>
</dbReference>
<feature type="domain" description="NusB/RsmB/TIM44" evidence="7">
    <location>
        <begin position="43"/>
        <end position="173"/>
    </location>
</feature>
<protein>
    <recommendedName>
        <fullName evidence="6">Transcription antitermination protein NusB</fullName>
    </recommendedName>
    <alternativeName>
        <fullName evidence="6">Antitermination factor NusB</fullName>
    </alternativeName>
</protein>
<dbReference type="HAMAP" id="MF_00073">
    <property type="entry name" value="NusB"/>
    <property type="match status" value="1"/>
</dbReference>
<gene>
    <name evidence="6 8" type="primary">nusB</name>
    <name evidence="8" type="ORF">D1010_10760</name>
</gene>
<keyword evidence="2 6" id="KW-0889">Transcription antitermination</keyword>
<evidence type="ECO:0000256" key="6">
    <source>
        <dbReference type="HAMAP-Rule" id="MF_00073"/>
    </source>
</evidence>
<keyword evidence="3 6" id="KW-0694">RNA-binding</keyword>
<evidence type="ECO:0000313" key="8">
    <source>
        <dbReference type="EMBL" id="QFR23842.1"/>
    </source>
</evidence>
<keyword evidence="4 6" id="KW-0805">Transcription regulation</keyword>
<dbReference type="GO" id="GO:0006353">
    <property type="term" value="P:DNA-templated transcription termination"/>
    <property type="evidence" value="ECO:0007669"/>
    <property type="project" value="UniProtKB-UniRule"/>
</dbReference>
<proteinExistence type="inferred from homology"/>
<dbReference type="GO" id="GO:0031564">
    <property type="term" value="P:transcription antitermination"/>
    <property type="evidence" value="ECO:0007669"/>
    <property type="project" value="UniProtKB-KW"/>
</dbReference>
<reference evidence="8 9" key="1">
    <citation type="submission" date="2019-10" db="EMBL/GenBank/DDBJ databases">
        <title>The completed genome of Lactobacillus harbinensis M1.</title>
        <authorList>
            <person name="Zheng Y."/>
        </authorList>
    </citation>
    <scope>NUCLEOTIDE SEQUENCE [LARGE SCALE GENOMIC DNA]</scope>
    <source>
        <strain evidence="8 9">M1</strain>
    </source>
</reference>
<dbReference type="NCBIfam" id="TIGR01951">
    <property type="entry name" value="nusB"/>
    <property type="match status" value="1"/>
</dbReference>
<dbReference type="GO" id="GO:0005829">
    <property type="term" value="C:cytosol"/>
    <property type="evidence" value="ECO:0007669"/>
    <property type="project" value="TreeGrafter"/>
</dbReference>
<dbReference type="Proteomes" id="UP000326779">
    <property type="component" value="Chromosome"/>
</dbReference>
<dbReference type="InterPro" id="IPR011605">
    <property type="entry name" value="NusB_fam"/>
</dbReference>
<keyword evidence="5 6" id="KW-0804">Transcription</keyword>
<name>A0A5P8M5R5_9LACO</name>
<evidence type="ECO:0000259" key="7">
    <source>
        <dbReference type="Pfam" id="PF01029"/>
    </source>
</evidence>
<evidence type="ECO:0000256" key="2">
    <source>
        <dbReference type="ARBA" id="ARBA00022814"/>
    </source>
</evidence>
<evidence type="ECO:0000256" key="4">
    <source>
        <dbReference type="ARBA" id="ARBA00023015"/>
    </source>
</evidence>
<comment type="function">
    <text evidence="6">Involved in transcription antitermination. Required for transcription of ribosomal RNA (rRNA) genes. Binds specifically to the boxA antiterminator sequence of the ribosomal RNA (rrn) operons.</text>
</comment>
<dbReference type="AlphaFoldDB" id="A0A5P8M5R5"/>
<dbReference type="EMBL" id="CP045143">
    <property type="protein sequence ID" value="QFR23842.1"/>
    <property type="molecule type" value="Genomic_DNA"/>
</dbReference>
<dbReference type="InterPro" id="IPR035926">
    <property type="entry name" value="NusB-like_sf"/>
</dbReference>
<comment type="similarity">
    <text evidence="1 6">Belongs to the NusB family.</text>
</comment>
<evidence type="ECO:0000313" key="9">
    <source>
        <dbReference type="Proteomes" id="UP000326779"/>
    </source>
</evidence>
<dbReference type="PANTHER" id="PTHR11078">
    <property type="entry name" value="N UTILIZATION SUBSTANCE PROTEIN B-RELATED"/>
    <property type="match status" value="1"/>
</dbReference>
<dbReference type="Pfam" id="PF01029">
    <property type="entry name" value="NusB"/>
    <property type="match status" value="1"/>
</dbReference>
<dbReference type="KEGG" id="lhb:D1010_10760"/>
<dbReference type="PANTHER" id="PTHR11078:SF3">
    <property type="entry name" value="ANTITERMINATION NUSB DOMAIN-CONTAINING PROTEIN"/>
    <property type="match status" value="1"/>
</dbReference>
<accession>A0A5P8M5R5</accession>
<organism evidence="8 9">
    <name type="scientific">Schleiferilactobacillus harbinensis</name>
    <dbReference type="NCBI Taxonomy" id="304207"/>
    <lineage>
        <taxon>Bacteria</taxon>
        <taxon>Bacillati</taxon>
        <taxon>Bacillota</taxon>
        <taxon>Bacilli</taxon>
        <taxon>Lactobacillales</taxon>
        <taxon>Lactobacillaceae</taxon>
        <taxon>Schleiferilactobacillus</taxon>
    </lineage>
</organism>
<sequence>MWTVWFPRNKPSRIRPICSAMTMKTLLIRLRPKGRGSSMIDRHQTRRLAFQTLFNVMFGEDQTDPATVYPTVFELNHITADDVQPYLNTLVQGVLAQQDELDATIQPLLRTNWKLSRLERATLVLLRLGTYELQFEPDLPTSVILNEMIELAKEFGGNDAPQFVNGLLATVAKHRDSAAQA</sequence>
<evidence type="ECO:0000256" key="3">
    <source>
        <dbReference type="ARBA" id="ARBA00022884"/>
    </source>
</evidence>
<dbReference type="Gene3D" id="1.10.940.10">
    <property type="entry name" value="NusB-like"/>
    <property type="match status" value="1"/>
</dbReference>
<dbReference type="InterPro" id="IPR006027">
    <property type="entry name" value="NusB_RsmB_TIM44"/>
</dbReference>
<evidence type="ECO:0000256" key="5">
    <source>
        <dbReference type="ARBA" id="ARBA00023163"/>
    </source>
</evidence>
<evidence type="ECO:0000256" key="1">
    <source>
        <dbReference type="ARBA" id="ARBA00005952"/>
    </source>
</evidence>
<dbReference type="GO" id="GO:0003723">
    <property type="term" value="F:RNA binding"/>
    <property type="evidence" value="ECO:0007669"/>
    <property type="project" value="UniProtKB-UniRule"/>
</dbReference>